<proteinExistence type="predicted"/>
<sequence>MPYWTNQQHSHYWGHNPNQWQGHQQMFSDHGMNPFVVNIEQASLVNNTFRTALWTGKHLQVTLMSIGVGEDIGLERHPSTDQFLRIESGQGIVLMGDHPNQLTFRQQVAKNSAIMVPAGKWHNLINTGNSPIKLYSIYAPPEHPFGTVHRRKADAMAAEG</sequence>
<dbReference type="InterPro" id="IPR013096">
    <property type="entry name" value="Cupin_2"/>
</dbReference>
<evidence type="ECO:0000259" key="1">
    <source>
        <dbReference type="Pfam" id="PF07883"/>
    </source>
</evidence>
<feature type="domain" description="Cupin type-2" evidence="1">
    <location>
        <begin position="63"/>
        <end position="138"/>
    </location>
</feature>
<reference evidence="2 3" key="1">
    <citation type="submission" date="2018-05" db="EMBL/GenBank/DDBJ databases">
        <title>Genomic analysis of Gracilibacillus dipsosauri DD1 reveals novel features of a salt-tolerant amylase.</title>
        <authorList>
            <person name="Deutch C.E."/>
            <person name="Yang S."/>
        </authorList>
    </citation>
    <scope>NUCLEOTIDE SEQUENCE [LARGE SCALE GENOMIC DNA]</scope>
    <source>
        <strain evidence="2 3">DD1</strain>
    </source>
</reference>
<dbReference type="InterPro" id="IPR014710">
    <property type="entry name" value="RmlC-like_jellyroll"/>
</dbReference>
<accession>A0A317KUX0</accession>
<dbReference type="SUPFAM" id="SSF51182">
    <property type="entry name" value="RmlC-like cupins"/>
    <property type="match status" value="1"/>
</dbReference>
<gene>
    <name evidence="2" type="ORF">DLJ74_19015</name>
</gene>
<dbReference type="PANTHER" id="PTHR43346:SF1">
    <property type="entry name" value="QUERCETIN 2,3-DIOXYGENASE-RELATED"/>
    <property type="match status" value="1"/>
</dbReference>
<dbReference type="CDD" id="cd02223">
    <property type="entry name" value="cupin_Bh2720-like"/>
    <property type="match status" value="1"/>
</dbReference>
<evidence type="ECO:0000313" key="2">
    <source>
        <dbReference type="EMBL" id="PWU66954.1"/>
    </source>
</evidence>
<dbReference type="Pfam" id="PF07883">
    <property type="entry name" value="Cupin_2"/>
    <property type="match status" value="1"/>
</dbReference>
<dbReference type="Gene3D" id="2.60.120.10">
    <property type="entry name" value="Jelly Rolls"/>
    <property type="match status" value="1"/>
</dbReference>
<dbReference type="PANTHER" id="PTHR43346">
    <property type="entry name" value="LIGAND BINDING DOMAIN PROTEIN, PUTATIVE (AFU_ORTHOLOGUE AFUA_6G14370)-RELATED"/>
    <property type="match status" value="1"/>
</dbReference>
<dbReference type="AlphaFoldDB" id="A0A317KUX0"/>
<protein>
    <submittedName>
        <fullName evidence="2">Cupin domain-containing protein</fullName>
    </submittedName>
</protein>
<dbReference type="Proteomes" id="UP000245624">
    <property type="component" value="Unassembled WGS sequence"/>
</dbReference>
<evidence type="ECO:0000313" key="3">
    <source>
        <dbReference type="Proteomes" id="UP000245624"/>
    </source>
</evidence>
<comment type="caution">
    <text evidence="2">The sequence shown here is derived from an EMBL/GenBank/DDBJ whole genome shotgun (WGS) entry which is preliminary data.</text>
</comment>
<organism evidence="2 3">
    <name type="scientific">Gracilibacillus dipsosauri</name>
    <dbReference type="NCBI Taxonomy" id="178340"/>
    <lineage>
        <taxon>Bacteria</taxon>
        <taxon>Bacillati</taxon>
        <taxon>Bacillota</taxon>
        <taxon>Bacilli</taxon>
        <taxon>Bacillales</taxon>
        <taxon>Bacillaceae</taxon>
        <taxon>Gracilibacillus</taxon>
    </lineage>
</organism>
<dbReference type="InterPro" id="IPR011051">
    <property type="entry name" value="RmlC_Cupin_sf"/>
</dbReference>
<dbReference type="RefSeq" id="WP_109985651.1">
    <property type="nucleotide sequence ID" value="NZ_JAJUIE010000132.1"/>
</dbReference>
<keyword evidence="3" id="KW-1185">Reference proteome</keyword>
<dbReference type="InterPro" id="IPR052538">
    <property type="entry name" value="Flavonoid_dioxygenase-like"/>
</dbReference>
<name>A0A317KUX0_9BACI</name>
<dbReference type="EMBL" id="QGTD01000020">
    <property type="protein sequence ID" value="PWU66954.1"/>
    <property type="molecule type" value="Genomic_DNA"/>
</dbReference>
<dbReference type="OrthoDB" id="3231985at2"/>